<accession>A0ABR4XNJ3</accession>
<gene>
    <name evidence="9" type="ORF">HQ43_00220</name>
</gene>
<proteinExistence type="inferred from homology"/>
<evidence type="ECO:0000256" key="6">
    <source>
        <dbReference type="ARBA" id="ARBA00038076"/>
    </source>
</evidence>
<comment type="similarity">
    <text evidence="6">Belongs to the ABC-4 integral membrane protein family.</text>
</comment>
<dbReference type="Proteomes" id="UP000030101">
    <property type="component" value="Unassembled WGS sequence"/>
</dbReference>
<keyword evidence="10" id="KW-1185">Reference proteome</keyword>
<feature type="transmembrane region" description="Helical" evidence="7">
    <location>
        <begin position="20"/>
        <end position="40"/>
    </location>
</feature>
<evidence type="ECO:0000256" key="7">
    <source>
        <dbReference type="SAM" id="Phobius"/>
    </source>
</evidence>
<protein>
    <recommendedName>
        <fullName evidence="8">ABC3 transporter permease C-terminal domain-containing protein</fullName>
    </recommendedName>
</protein>
<reference evidence="9 10" key="1">
    <citation type="submission" date="2014-08" db="EMBL/GenBank/DDBJ databases">
        <title>Porphyromonas canoris strain:OH2762 Genome sequencing.</title>
        <authorList>
            <person name="Wallis C."/>
            <person name="Deusch O."/>
            <person name="O'Flynn C."/>
            <person name="Davis I."/>
            <person name="Jospin G."/>
            <person name="Darling A.E."/>
            <person name="Coil D.A."/>
            <person name="Alexiev A."/>
            <person name="Horsfall A."/>
            <person name="Kirkwood N."/>
            <person name="Harris S."/>
            <person name="Eisen J.A."/>
        </authorList>
    </citation>
    <scope>NUCLEOTIDE SEQUENCE [LARGE SCALE GENOMIC DNA]</scope>
    <source>
        <strain evidence="10">COT-108 OH2762</strain>
    </source>
</reference>
<evidence type="ECO:0000256" key="1">
    <source>
        <dbReference type="ARBA" id="ARBA00004651"/>
    </source>
</evidence>
<comment type="caution">
    <text evidence="9">The sequence shown here is derived from an EMBL/GenBank/DDBJ whole genome shotgun (WGS) entry which is preliminary data.</text>
</comment>
<keyword evidence="5 7" id="KW-0472">Membrane</keyword>
<evidence type="ECO:0000259" key="8">
    <source>
        <dbReference type="Pfam" id="PF02687"/>
    </source>
</evidence>
<dbReference type="EMBL" id="JQZV01000001">
    <property type="protein sequence ID" value="KGN93602.1"/>
    <property type="molecule type" value="Genomic_DNA"/>
</dbReference>
<evidence type="ECO:0000313" key="9">
    <source>
        <dbReference type="EMBL" id="KGN93602.1"/>
    </source>
</evidence>
<evidence type="ECO:0000256" key="5">
    <source>
        <dbReference type="ARBA" id="ARBA00023136"/>
    </source>
</evidence>
<evidence type="ECO:0000313" key="10">
    <source>
        <dbReference type="Proteomes" id="UP000030101"/>
    </source>
</evidence>
<sequence length="423" mass="48508">MRQLIHKMWNERRSNVAPVAGLFITFILMWYCMDIFYVSMNSLLKSSGYNIDHVYRVEMRANRTFSYEGMDMEQINEINRKNAERILSRLQDINGVEAATLIMGTTPYTGNMFQAYALEQDTMLTEAKVIYTTKGYFDTFGVKVDKEMLEHWGEIAPRYAAVTPELAHGVWGEVDVKGRLFKDFYSVQYSPTDEYREMNKFTVGSVIPSMRLEEFERFEPFVIAPMPLYMYMPSADFFIRVRSKVDSDHFVEDFMNEYRRELSQGPSYLNNVEALKQTRDTYNLSNGNTLVMRGVLSVMIFFLLNIFLGIGGIFWFRMQGRVKEIGVKKAMGATNVSIVLEVMAEVVYILLFAVLPAIVVCAFLAYNDIIITINDLMDNSIGRFGMAIVLTLVAFLIISIIAAAIPATRAMRILPIDALKEKE</sequence>
<dbReference type="RefSeq" id="WP_036869305.1">
    <property type="nucleotide sequence ID" value="NZ_JQZV01000001.1"/>
</dbReference>
<dbReference type="PANTHER" id="PTHR30572:SF4">
    <property type="entry name" value="ABC TRANSPORTER PERMEASE YTRF"/>
    <property type="match status" value="1"/>
</dbReference>
<feature type="transmembrane region" description="Helical" evidence="7">
    <location>
        <begin position="294"/>
        <end position="317"/>
    </location>
</feature>
<keyword evidence="3 7" id="KW-0812">Transmembrane</keyword>
<comment type="subcellular location">
    <subcellularLocation>
        <location evidence="1">Cell membrane</location>
        <topology evidence="1">Multi-pass membrane protein</topology>
    </subcellularLocation>
</comment>
<evidence type="ECO:0000256" key="3">
    <source>
        <dbReference type="ARBA" id="ARBA00022692"/>
    </source>
</evidence>
<dbReference type="InterPro" id="IPR050250">
    <property type="entry name" value="Macrolide_Exporter_MacB"/>
</dbReference>
<evidence type="ECO:0000256" key="4">
    <source>
        <dbReference type="ARBA" id="ARBA00022989"/>
    </source>
</evidence>
<name>A0ABR4XNJ3_9PORP</name>
<feature type="domain" description="ABC3 transporter permease C-terminal" evidence="8">
    <location>
        <begin position="297"/>
        <end position="413"/>
    </location>
</feature>
<dbReference type="InterPro" id="IPR003838">
    <property type="entry name" value="ABC3_permease_C"/>
</dbReference>
<feature type="transmembrane region" description="Helical" evidence="7">
    <location>
        <begin position="386"/>
        <end position="405"/>
    </location>
</feature>
<feature type="transmembrane region" description="Helical" evidence="7">
    <location>
        <begin position="338"/>
        <end position="366"/>
    </location>
</feature>
<evidence type="ECO:0000256" key="2">
    <source>
        <dbReference type="ARBA" id="ARBA00022475"/>
    </source>
</evidence>
<dbReference type="Pfam" id="PF02687">
    <property type="entry name" value="FtsX"/>
    <property type="match status" value="1"/>
</dbReference>
<dbReference type="PANTHER" id="PTHR30572">
    <property type="entry name" value="MEMBRANE COMPONENT OF TRANSPORTER-RELATED"/>
    <property type="match status" value="1"/>
</dbReference>
<keyword evidence="2" id="KW-1003">Cell membrane</keyword>
<organism evidence="9 10">
    <name type="scientific">Porphyromonas canoris</name>
    <dbReference type="NCBI Taxonomy" id="36875"/>
    <lineage>
        <taxon>Bacteria</taxon>
        <taxon>Pseudomonadati</taxon>
        <taxon>Bacteroidota</taxon>
        <taxon>Bacteroidia</taxon>
        <taxon>Bacteroidales</taxon>
        <taxon>Porphyromonadaceae</taxon>
        <taxon>Porphyromonas</taxon>
    </lineage>
</organism>
<keyword evidence="4 7" id="KW-1133">Transmembrane helix</keyword>